<evidence type="ECO:0000313" key="2">
    <source>
        <dbReference type="EMBL" id="EAQ86108.1"/>
    </source>
</evidence>
<dbReference type="Pfam" id="PF00975">
    <property type="entry name" value="Thioesterase"/>
    <property type="match status" value="1"/>
</dbReference>
<dbReference type="EMBL" id="CH408033">
    <property type="protein sequence ID" value="EAQ86108.1"/>
    <property type="molecule type" value="Genomic_DNA"/>
</dbReference>
<dbReference type="InterPro" id="IPR001031">
    <property type="entry name" value="Thioesterase"/>
</dbReference>
<dbReference type="SUPFAM" id="SSF53474">
    <property type="entry name" value="alpha/beta-Hydrolases"/>
    <property type="match status" value="1"/>
</dbReference>
<dbReference type="ESTHER" id="chagb-q2gxe3">
    <property type="family name" value="Thioesterase"/>
</dbReference>
<keyword evidence="3" id="KW-1185">Reference proteome</keyword>
<evidence type="ECO:0000259" key="1">
    <source>
        <dbReference type="Pfam" id="PF00975"/>
    </source>
</evidence>
<evidence type="ECO:0000313" key="3">
    <source>
        <dbReference type="Proteomes" id="UP000001056"/>
    </source>
</evidence>
<dbReference type="Proteomes" id="UP000001056">
    <property type="component" value="Unassembled WGS sequence"/>
</dbReference>
<name>Q2GXE3_CHAGB</name>
<dbReference type="AlphaFoldDB" id="Q2GXE3"/>
<organism evidence="2 3">
    <name type="scientific">Chaetomium globosum (strain ATCC 6205 / CBS 148.51 / DSM 1962 / NBRC 6347 / NRRL 1970)</name>
    <name type="common">Soil fungus</name>
    <dbReference type="NCBI Taxonomy" id="306901"/>
    <lineage>
        <taxon>Eukaryota</taxon>
        <taxon>Fungi</taxon>
        <taxon>Dikarya</taxon>
        <taxon>Ascomycota</taxon>
        <taxon>Pezizomycotina</taxon>
        <taxon>Sordariomycetes</taxon>
        <taxon>Sordariomycetidae</taxon>
        <taxon>Sordariales</taxon>
        <taxon>Chaetomiaceae</taxon>
        <taxon>Chaetomium</taxon>
    </lineage>
</organism>
<dbReference type="eggNOG" id="ENOG502S3GI">
    <property type="taxonomic scope" value="Eukaryota"/>
</dbReference>
<gene>
    <name evidence="2" type="ORF">CHGG_07361</name>
</gene>
<sequence length="279" mass="30175">MGSNSMFDEQPSLIQIFDPDTAPTPTPPTPLVLIHDGGGTIFSYHCLGELGRTVHGIANPHYESAQPWAGGIPEMARQYLAYVESVIAPGGEVILGGWSLGGLLALEMAAQAAAADQGRRIRVVGILMVDSVCPVAPAEGAPRPALVVPHAVQWHEHTRPETREKVTWCFAEAVRMVGEWTLPVWEGKAGGGPSPPPVVMLRARERVPVEVGVSRVDLHRSDRLLGWGGYRKDLIKEIIDIPGHHYNVFDTEDNLDAATEAIMTACSVIERLDASRAFS</sequence>
<dbReference type="VEuPathDB" id="FungiDB:CHGG_07361"/>
<dbReference type="GeneID" id="4393559"/>
<reference evidence="3" key="1">
    <citation type="journal article" date="2015" name="Genome Announc.">
        <title>Draft genome sequence of the cellulolytic fungus Chaetomium globosum.</title>
        <authorList>
            <person name="Cuomo C.A."/>
            <person name="Untereiner W.A."/>
            <person name="Ma L.-J."/>
            <person name="Grabherr M."/>
            <person name="Birren B.W."/>
        </authorList>
    </citation>
    <scope>NUCLEOTIDE SEQUENCE [LARGE SCALE GENOMIC DNA]</scope>
    <source>
        <strain evidence="3">ATCC 6205 / CBS 148.51 / DSM 1962 / NBRC 6347 / NRRL 1970</strain>
    </source>
</reference>
<proteinExistence type="predicted"/>
<dbReference type="HOGENOM" id="CLU_066049_0_0_1"/>
<dbReference type="Gene3D" id="3.40.50.1820">
    <property type="entry name" value="alpha/beta hydrolase"/>
    <property type="match status" value="1"/>
</dbReference>
<protein>
    <recommendedName>
        <fullName evidence="1">Thioesterase domain-containing protein</fullName>
    </recommendedName>
</protein>
<dbReference type="RefSeq" id="XP_001225017.1">
    <property type="nucleotide sequence ID" value="XM_001225016.1"/>
</dbReference>
<dbReference type="InParanoid" id="Q2GXE3"/>
<feature type="domain" description="Thioesterase" evidence="1">
    <location>
        <begin position="30"/>
        <end position="134"/>
    </location>
</feature>
<dbReference type="OrthoDB" id="10253869at2759"/>
<dbReference type="InterPro" id="IPR029058">
    <property type="entry name" value="AB_hydrolase_fold"/>
</dbReference>
<dbReference type="OMA" id="KLGWEQY"/>
<accession>Q2GXE3</accession>